<comment type="caution">
    <text evidence="2">The sequence shown here is derived from an EMBL/GenBank/DDBJ whole genome shotgun (WGS) entry which is preliminary data.</text>
</comment>
<keyword evidence="1" id="KW-0812">Transmembrane</keyword>
<feature type="transmembrane region" description="Helical" evidence="1">
    <location>
        <begin position="75"/>
        <end position="93"/>
    </location>
</feature>
<feature type="transmembrane region" description="Helical" evidence="1">
    <location>
        <begin position="315"/>
        <end position="337"/>
    </location>
</feature>
<feature type="transmembrane region" description="Helical" evidence="1">
    <location>
        <begin position="374"/>
        <end position="395"/>
    </location>
</feature>
<sequence length="508" mass="57119">MSEAADRRYCGLIVLFVALVYSPCVAAVYGFSDDFTVFFGNSQSFVRWTYANGRPLLGLIRELTLHEVADVRTLSLFRAISLVGIIALSLTFYRRLRTIAEPGESAAFAIGIATLPSIQVFAAWALCMHMPYSAVTAAWAAIGAERAFSAWAESRKAFLAWWFFALGLMLVTSSIYQPSLAWYWTAAIVPVLDRRFRRDAVFRRNVLLTVGSGLVFLAACFVFQKAFFALTQVTPAGRVTLTNDPLSKLYWFMRIQLPLSLNLWNLMNPLSRIQSLAPACLAMLVVVAGICFGGKRRYRISCDSNQQAEGSKWRIISIQVTVLVLLILLTHAHWLLVEASPQNYRVIAALAASCCILVLWSIKEILAVMGMSARAARLVLMTIAILTLFHCQWSLQRYWITPYQLGYRYVVATLREGLTEQTQHIHVIRQGREDGIVSQQRIDNFSIPMSYHPWMIEGLLRAAMKDVRGQSGQIRVTHSATSEPSEIGDDGLLLDMRKLKWFRVNAQP</sequence>
<dbReference type="Proteomes" id="UP000315010">
    <property type="component" value="Unassembled WGS sequence"/>
</dbReference>
<dbReference type="RefSeq" id="WP_146401836.1">
    <property type="nucleotide sequence ID" value="NZ_SJPJ01000001.1"/>
</dbReference>
<evidence type="ECO:0000256" key="1">
    <source>
        <dbReference type="SAM" id="Phobius"/>
    </source>
</evidence>
<evidence type="ECO:0000313" key="2">
    <source>
        <dbReference type="EMBL" id="TWT84219.1"/>
    </source>
</evidence>
<accession>A0A5C5ZA27</accession>
<keyword evidence="1" id="KW-0472">Membrane</keyword>
<keyword evidence="3" id="KW-1185">Reference proteome</keyword>
<gene>
    <name evidence="2" type="ORF">CA13_56950</name>
</gene>
<proteinExistence type="predicted"/>
<feature type="transmembrane region" description="Helical" evidence="1">
    <location>
        <begin position="206"/>
        <end position="228"/>
    </location>
</feature>
<feature type="transmembrane region" description="Helical" evidence="1">
    <location>
        <begin position="105"/>
        <end position="126"/>
    </location>
</feature>
<name>A0A5C5ZA27_9BACT</name>
<feature type="transmembrane region" description="Helical" evidence="1">
    <location>
        <begin position="273"/>
        <end position="294"/>
    </location>
</feature>
<dbReference type="AlphaFoldDB" id="A0A5C5ZA27"/>
<dbReference type="OrthoDB" id="239435at2"/>
<evidence type="ECO:0000313" key="3">
    <source>
        <dbReference type="Proteomes" id="UP000315010"/>
    </source>
</evidence>
<keyword evidence="1" id="KW-1133">Transmembrane helix</keyword>
<feature type="transmembrane region" description="Helical" evidence="1">
    <location>
        <begin position="158"/>
        <end position="176"/>
    </location>
</feature>
<organism evidence="2 3">
    <name type="scientific">Novipirellula herctigrandis</name>
    <dbReference type="NCBI Taxonomy" id="2527986"/>
    <lineage>
        <taxon>Bacteria</taxon>
        <taxon>Pseudomonadati</taxon>
        <taxon>Planctomycetota</taxon>
        <taxon>Planctomycetia</taxon>
        <taxon>Pirellulales</taxon>
        <taxon>Pirellulaceae</taxon>
        <taxon>Novipirellula</taxon>
    </lineage>
</organism>
<feature type="transmembrane region" description="Helical" evidence="1">
    <location>
        <begin position="343"/>
        <end position="362"/>
    </location>
</feature>
<evidence type="ECO:0008006" key="4">
    <source>
        <dbReference type="Google" id="ProtNLM"/>
    </source>
</evidence>
<dbReference type="EMBL" id="SJPJ01000001">
    <property type="protein sequence ID" value="TWT84219.1"/>
    <property type="molecule type" value="Genomic_DNA"/>
</dbReference>
<protein>
    <recommendedName>
        <fullName evidence="4">Glycosyltransferase RgtA/B/C/D-like domain-containing protein</fullName>
    </recommendedName>
</protein>
<reference evidence="2 3" key="1">
    <citation type="submission" date="2019-02" db="EMBL/GenBank/DDBJ databases">
        <title>Deep-cultivation of Planctomycetes and their phenomic and genomic characterization uncovers novel biology.</title>
        <authorList>
            <person name="Wiegand S."/>
            <person name="Jogler M."/>
            <person name="Boedeker C."/>
            <person name="Pinto D."/>
            <person name="Vollmers J."/>
            <person name="Rivas-Marin E."/>
            <person name="Kohn T."/>
            <person name="Peeters S.H."/>
            <person name="Heuer A."/>
            <person name="Rast P."/>
            <person name="Oberbeckmann S."/>
            <person name="Bunk B."/>
            <person name="Jeske O."/>
            <person name="Meyerdierks A."/>
            <person name="Storesund J.E."/>
            <person name="Kallscheuer N."/>
            <person name="Luecker S."/>
            <person name="Lage O.M."/>
            <person name="Pohl T."/>
            <person name="Merkel B.J."/>
            <person name="Hornburger P."/>
            <person name="Mueller R.-W."/>
            <person name="Bruemmer F."/>
            <person name="Labrenz M."/>
            <person name="Spormann A.M."/>
            <person name="Op Den Camp H."/>
            <person name="Overmann J."/>
            <person name="Amann R."/>
            <person name="Jetten M.S.M."/>
            <person name="Mascher T."/>
            <person name="Medema M.H."/>
            <person name="Devos D.P."/>
            <person name="Kaster A.-K."/>
            <person name="Ovreas L."/>
            <person name="Rohde M."/>
            <person name="Galperin M.Y."/>
            <person name="Jogler C."/>
        </authorList>
    </citation>
    <scope>NUCLEOTIDE SEQUENCE [LARGE SCALE GENOMIC DNA]</scope>
    <source>
        <strain evidence="2 3">CA13</strain>
    </source>
</reference>